<dbReference type="AlphaFoldDB" id="A0A8J8NND1"/>
<comment type="caution">
    <text evidence="1">The sequence shown here is derived from an EMBL/GenBank/DDBJ whole genome shotgun (WGS) entry which is preliminary data.</text>
</comment>
<sequence length="80" mass="9093">MLIRSIKSDLTINGKVKVSSYMQAYQPIQTRESSLLETGTSKAMQHALQRLIMKRIESNDVTDFFGNGANDKQELNSMQR</sequence>
<evidence type="ECO:0000313" key="1">
    <source>
        <dbReference type="EMBL" id="TNV78492.1"/>
    </source>
</evidence>
<organism evidence="1 2">
    <name type="scientific">Halteria grandinella</name>
    <dbReference type="NCBI Taxonomy" id="5974"/>
    <lineage>
        <taxon>Eukaryota</taxon>
        <taxon>Sar</taxon>
        <taxon>Alveolata</taxon>
        <taxon>Ciliophora</taxon>
        <taxon>Intramacronucleata</taxon>
        <taxon>Spirotrichea</taxon>
        <taxon>Stichotrichia</taxon>
        <taxon>Sporadotrichida</taxon>
        <taxon>Halteriidae</taxon>
        <taxon>Halteria</taxon>
    </lineage>
</organism>
<name>A0A8J8NND1_HALGN</name>
<dbReference type="EMBL" id="RRYP01010265">
    <property type="protein sequence ID" value="TNV78492.1"/>
    <property type="molecule type" value="Genomic_DNA"/>
</dbReference>
<gene>
    <name evidence="1" type="ORF">FGO68_gene5234</name>
</gene>
<accession>A0A8J8NND1</accession>
<dbReference type="Proteomes" id="UP000785679">
    <property type="component" value="Unassembled WGS sequence"/>
</dbReference>
<reference evidence="1" key="1">
    <citation type="submission" date="2019-06" db="EMBL/GenBank/DDBJ databases">
        <authorList>
            <person name="Zheng W."/>
        </authorList>
    </citation>
    <scope>NUCLEOTIDE SEQUENCE</scope>
    <source>
        <strain evidence="1">QDHG01</strain>
    </source>
</reference>
<protein>
    <submittedName>
        <fullName evidence="1">Uncharacterized protein</fullName>
    </submittedName>
</protein>
<evidence type="ECO:0000313" key="2">
    <source>
        <dbReference type="Proteomes" id="UP000785679"/>
    </source>
</evidence>
<keyword evidence="2" id="KW-1185">Reference proteome</keyword>
<proteinExistence type="predicted"/>